<evidence type="ECO:0000256" key="4">
    <source>
        <dbReference type="ARBA" id="ARBA00022729"/>
    </source>
</evidence>
<name>A0AAN7P925_9COLE</name>
<dbReference type="GO" id="GO:0007608">
    <property type="term" value="P:sensory perception of smell"/>
    <property type="evidence" value="ECO:0007669"/>
    <property type="project" value="TreeGrafter"/>
</dbReference>
<dbReference type="InterPro" id="IPR006170">
    <property type="entry name" value="PBP/GOBP"/>
</dbReference>
<accession>A0AAN7P925</accession>
<keyword evidence="6" id="KW-1185">Reference proteome</keyword>
<organism evidence="5 6">
    <name type="scientific">Aquatica leii</name>
    <dbReference type="NCBI Taxonomy" id="1421715"/>
    <lineage>
        <taxon>Eukaryota</taxon>
        <taxon>Metazoa</taxon>
        <taxon>Ecdysozoa</taxon>
        <taxon>Arthropoda</taxon>
        <taxon>Hexapoda</taxon>
        <taxon>Insecta</taxon>
        <taxon>Pterygota</taxon>
        <taxon>Neoptera</taxon>
        <taxon>Endopterygota</taxon>
        <taxon>Coleoptera</taxon>
        <taxon>Polyphaga</taxon>
        <taxon>Elateriformia</taxon>
        <taxon>Elateroidea</taxon>
        <taxon>Lampyridae</taxon>
        <taxon>Luciolinae</taxon>
        <taxon>Aquatica</taxon>
    </lineage>
</organism>
<protein>
    <submittedName>
        <fullName evidence="5">Uncharacterized protein</fullName>
    </submittedName>
</protein>
<keyword evidence="4" id="KW-0732">Signal</keyword>
<gene>
    <name evidence="5" type="ORF">RN001_011379</name>
</gene>
<dbReference type="CDD" id="cd23992">
    <property type="entry name" value="PBP_GOBP"/>
    <property type="match status" value="3"/>
</dbReference>
<dbReference type="PANTHER" id="PTHR11857">
    <property type="entry name" value="ODORANT BINDING PROTEIN-RELATED"/>
    <property type="match status" value="1"/>
</dbReference>
<evidence type="ECO:0000256" key="1">
    <source>
        <dbReference type="ARBA" id="ARBA00004613"/>
    </source>
</evidence>
<comment type="similarity">
    <text evidence="2">Belongs to the PBP/GOBP family.</text>
</comment>
<proteinExistence type="inferred from homology"/>
<evidence type="ECO:0000313" key="5">
    <source>
        <dbReference type="EMBL" id="KAK4878873.1"/>
    </source>
</evidence>
<reference evidence="6" key="1">
    <citation type="submission" date="2023-01" db="EMBL/GenBank/DDBJ databases">
        <title>Key to firefly adult light organ development and bioluminescence: homeobox transcription factors regulate luciferase expression and transportation to peroxisome.</title>
        <authorList>
            <person name="Fu X."/>
        </authorList>
    </citation>
    <scope>NUCLEOTIDE SEQUENCE [LARGE SCALE GENOMIC DNA]</scope>
</reference>
<dbReference type="SMART" id="SM00708">
    <property type="entry name" value="PhBP"/>
    <property type="match status" value="3"/>
</dbReference>
<evidence type="ECO:0000313" key="6">
    <source>
        <dbReference type="Proteomes" id="UP001353858"/>
    </source>
</evidence>
<dbReference type="Pfam" id="PF01395">
    <property type="entry name" value="PBP_GOBP"/>
    <property type="match status" value="3"/>
</dbReference>
<dbReference type="PANTHER" id="PTHR11857:SF43">
    <property type="entry name" value="GEO07291P1-RELATED"/>
    <property type="match status" value="1"/>
</dbReference>
<dbReference type="GO" id="GO:0005549">
    <property type="term" value="F:odorant binding"/>
    <property type="evidence" value="ECO:0007669"/>
    <property type="project" value="InterPro"/>
</dbReference>
<dbReference type="Proteomes" id="UP001353858">
    <property type="component" value="Unassembled WGS sequence"/>
</dbReference>
<keyword evidence="3" id="KW-0964">Secreted</keyword>
<dbReference type="AlphaFoldDB" id="A0AAN7P925"/>
<sequence length="527" mass="59999">MVTPSTSFAQVATAPARIPIQAVQAIGPKIISIDVKELERELLPRLVDALKAVFALRKDSTEEVTGTKLTLNINRENKKRKNDQRTIPEEKGCIEGSQPFFSQQKDTNMVKKPRGWPKASRVDQALNMLFSNILTVITVFGSLTLGKKLPDTIIHAWANAIEPYYDNCLLESGLTQKDVWLMNENIYAKKASCYIKCLYLKLNFFKPDENFDTEFITSKYPFITQKLSKRCAQEAASKSDLCEKSFIFANCVVGALLLPDTIKQSWINLIEPYINECQQESSMDQKDLSKLNNDADVPKSKETGCYLKCVYQKLKFFKPDEEFDTEFMTSELSYLPKEMSKKCVEEASSKSDLCDKSLVFGNFIIKALNFVELYMLYTYLRRFLVSRLYQFLNMLLPNILAVITVFGSLTLSKKLPDAIVQTWTKAIVSFYDNCLLESKVNEKDLSIMLNEGYLPKTKEAGCYLKCVYLRLKFLNSEGSFDSNLITAEEPYITREISKKCMEEAASKNDLCEKSYTFGSCVIEALVI</sequence>
<comment type="subcellular location">
    <subcellularLocation>
        <location evidence="1">Secreted</location>
    </subcellularLocation>
</comment>
<dbReference type="GO" id="GO:0005615">
    <property type="term" value="C:extracellular space"/>
    <property type="evidence" value="ECO:0007669"/>
    <property type="project" value="TreeGrafter"/>
</dbReference>
<evidence type="ECO:0000256" key="3">
    <source>
        <dbReference type="ARBA" id="ARBA00022525"/>
    </source>
</evidence>
<dbReference type="EMBL" id="JARPUR010000004">
    <property type="protein sequence ID" value="KAK4878873.1"/>
    <property type="molecule type" value="Genomic_DNA"/>
</dbReference>
<dbReference type="SUPFAM" id="SSF47565">
    <property type="entry name" value="Insect pheromone/odorant-binding proteins"/>
    <property type="match status" value="3"/>
</dbReference>
<comment type="caution">
    <text evidence="5">The sequence shown here is derived from an EMBL/GenBank/DDBJ whole genome shotgun (WGS) entry which is preliminary data.</text>
</comment>
<dbReference type="InterPro" id="IPR036728">
    <property type="entry name" value="PBP_GOBP_sf"/>
</dbReference>
<dbReference type="Gene3D" id="1.10.238.20">
    <property type="entry name" value="Pheromone/general odorant binding protein domain"/>
    <property type="match status" value="3"/>
</dbReference>
<evidence type="ECO:0000256" key="2">
    <source>
        <dbReference type="ARBA" id="ARBA00008098"/>
    </source>
</evidence>